<gene>
    <name evidence="1" type="ORF">HNR46_001298</name>
</gene>
<reference evidence="1 2" key="1">
    <citation type="submission" date="2020-08" db="EMBL/GenBank/DDBJ databases">
        <title>Genomic Encyclopedia of Type Strains, Phase IV (KMG-IV): sequencing the most valuable type-strain genomes for metagenomic binning, comparative biology and taxonomic classification.</title>
        <authorList>
            <person name="Goeker M."/>
        </authorList>
    </citation>
    <scope>NUCLEOTIDE SEQUENCE [LARGE SCALE GENOMIC DNA]</scope>
    <source>
        <strain evidence="1 2">YC6886</strain>
    </source>
</reference>
<dbReference type="RefSeq" id="WP_184016913.1">
    <property type="nucleotide sequence ID" value="NZ_JACHFD010000005.1"/>
</dbReference>
<dbReference type="Gene3D" id="3.30.420.240">
    <property type="match status" value="1"/>
</dbReference>
<proteinExistence type="predicted"/>
<accession>A0A840V611</accession>
<keyword evidence="2" id="KW-1185">Reference proteome</keyword>
<dbReference type="AlphaFoldDB" id="A0A840V611"/>
<dbReference type="Proteomes" id="UP000557717">
    <property type="component" value="Unassembled WGS sequence"/>
</dbReference>
<evidence type="ECO:0000313" key="1">
    <source>
        <dbReference type="EMBL" id="MBB5351064.1"/>
    </source>
</evidence>
<evidence type="ECO:0000313" key="2">
    <source>
        <dbReference type="Proteomes" id="UP000557717"/>
    </source>
</evidence>
<comment type="caution">
    <text evidence="1">The sequence shown here is derived from an EMBL/GenBank/DDBJ whole genome shotgun (WGS) entry which is preliminary data.</text>
</comment>
<protein>
    <submittedName>
        <fullName evidence="1">Uncharacterized protein</fullName>
    </submittedName>
</protein>
<organism evidence="1 2">
    <name type="scientific">Haloferula luteola</name>
    <dbReference type="NCBI Taxonomy" id="595692"/>
    <lineage>
        <taxon>Bacteria</taxon>
        <taxon>Pseudomonadati</taxon>
        <taxon>Verrucomicrobiota</taxon>
        <taxon>Verrucomicrobiia</taxon>
        <taxon>Verrucomicrobiales</taxon>
        <taxon>Verrucomicrobiaceae</taxon>
        <taxon>Haloferula</taxon>
    </lineage>
</organism>
<name>A0A840V611_9BACT</name>
<dbReference type="EMBL" id="JACHFD010000005">
    <property type="protein sequence ID" value="MBB5351064.1"/>
    <property type="molecule type" value="Genomic_DNA"/>
</dbReference>
<sequence length="235" mass="25646">MITVADAIPDAWTSRLSGEQVGLGLDVATTENGTSNPSSLTVSQSHAGLWYARLILSWKTADPEVTRAVLALVLSQLNAVEVRPRRLCIDASNEKFFATQLRREFSGRVPVELVTGQQKLTHRGIEMDAKTLLGNLFSSLLEDGLGVLPADDFVAYDYRLVKREAGGFVTETGKNGEHGDCFDSGKLSHWALTSGSGVVRADPLPVGTFGHDPADRPGIKNKWLRRRVSQERFLA</sequence>